<dbReference type="Proteomes" id="UP000013148">
    <property type="component" value="Unassembled WGS sequence"/>
</dbReference>
<evidence type="ECO:0000313" key="1">
    <source>
        <dbReference type="EMBL" id="ENV17550.1"/>
    </source>
</evidence>
<proteinExistence type="predicted"/>
<protein>
    <submittedName>
        <fullName evidence="1">Uncharacterized protein</fullName>
    </submittedName>
</protein>
<keyword evidence="2" id="KW-1185">Reference proteome</keyword>
<dbReference type="HOGENOM" id="CLU_2327501_0_0_6"/>
<sequence length="98" mass="11318">MKNENMVLRNCSDISIQEDLHKAFENIPKANISCLNKSKLIYIGPYYGDHAVATFRCFNDDLVVEYSWTDFQESCSIIVSKKSWNIPEKMTVEHLNSP</sequence>
<dbReference type="EMBL" id="APPJ01000010">
    <property type="protein sequence ID" value="ENV17550.1"/>
    <property type="molecule type" value="Genomic_DNA"/>
</dbReference>
<evidence type="ECO:0000313" key="2">
    <source>
        <dbReference type="Proteomes" id="UP000013148"/>
    </source>
</evidence>
<name>N8YE41_ACIGI</name>
<accession>N8YE41</accession>
<gene>
    <name evidence="1" type="ORF">F964_02268</name>
</gene>
<organism evidence="1 2">
    <name type="scientific">Acinetobacter guillouiae NIPH 991</name>
    <dbReference type="NCBI Taxonomy" id="1217656"/>
    <lineage>
        <taxon>Bacteria</taxon>
        <taxon>Pseudomonadati</taxon>
        <taxon>Pseudomonadota</taxon>
        <taxon>Gammaproteobacteria</taxon>
        <taxon>Moraxellales</taxon>
        <taxon>Moraxellaceae</taxon>
        <taxon>Acinetobacter</taxon>
    </lineage>
</organism>
<comment type="caution">
    <text evidence="1">The sequence shown here is derived from an EMBL/GenBank/DDBJ whole genome shotgun (WGS) entry which is preliminary data.</text>
</comment>
<reference evidence="1 2" key="1">
    <citation type="submission" date="2013-02" db="EMBL/GenBank/DDBJ databases">
        <title>The Genome Sequence of Acinetobacter guillouiae NIPH 991.</title>
        <authorList>
            <consortium name="The Broad Institute Genome Sequencing Platform"/>
            <consortium name="The Broad Institute Genome Sequencing Center for Infectious Disease"/>
            <person name="Cerqueira G."/>
            <person name="Feldgarden M."/>
            <person name="Courvalin P."/>
            <person name="Perichon B."/>
            <person name="Grillot-Courvalin C."/>
            <person name="Clermont D."/>
            <person name="Rocha E."/>
            <person name="Yoon E.-J."/>
            <person name="Nemec A."/>
            <person name="Walker B."/>
            <person name="Young S.K."/>
            <person name="Zeng Q."/>
            <person name="Gargeya S."/>
            <person name="Fitzgerald M."/>
            <person name="Haas B."/>
            <person name="Abouelleil A."/>
            <person name="Alvarado L."/>
            <person name="Arachchi H.M."/>
            <person name="Berlin A.M."/>
            <person name="Chapman S.B."/>
            <person name="Dewar J."/>
            <person name="Goldberg J."/>
            <person name="Griggs A."/>
            <person name="Gujja S."/>
            <person name="Hansen M."/>
            <person name="Howarth C."/>
            <person name="Imamovic A."/>
            <person name="Larimer J."/>
            <person name="McCowan C."/>
            <person name="Murphy C."/>
            <person name="Neiman D."/>
            <person name="Pearson M."/>
            <person name="Priest M."/>
            <person name="Roberts A."/>
            <person name="Saif S."/>
            <person name="Shea T."/>
            <person name="Sisk P."/>
            <person name="Sykes S."/>
            <person name="Wortman J."/>
            <person name="Nusbaum C."/>
            <person name="Birren B."/>
        </authorList>
    </citation>
    <scope>NUCLEOTIDE SEQUENCE [LARGE SCALE GENOMIC DNA]</scope>
    <source>
        <strain evidence="1 2">NIPH 991</strain>
    </source>
</reference>
<dbReference type="AlphaFoldDB" id="N8YE41"/>